<dbReference type="PANTHER" id="PTHR33776:SF4">
    <property type="entry name" value="ENDONUCLEASE_EXONUCLEASE_PHOSPHATASE DOMAIN-CONTAINING PROTEIN"/>
    <property type="match status" value="1"/>
</dbReference>
<sequence>MKKDDFVKTYLLDQPSALGQAGLNRLIVNHIRDCIREPLGHKMPMIATRPDHRTNNYDVIAVTETWLTAGMVSEIVSLERYALVRKDRDDGRRAGGVALYNKYSFAYTRLNVSRIYAGFEYLLVKICVNGLWITTGVVYRPPASDTSLFLESFESLISEIILDAQEIMILGDFNIDLLDPSHKHCILFSNMCDTLGIKQIINNPNLLDPSHKHCILFSNMCDTLGIKQIINNPTRETATSSSLIDFILLFLA</sequence>
<name>A0AAW1JXF0_POPJA</name>
<evidence type="ECO:0000313" key="3">
    <source>
        <dbReference type="Proteomes" id="UP001458880"/>
    </source>
</evidence>
<dbReference type="Pfam" id="PF03372">
    <property type="entry name" value="Exo_endo_phos"/>
    <property type="match status" value="1"/>
</dbReference>
<dbReference type="EMBL" id="JASPKY010000304">
    <property type="protein sequence ID" value="KAK9709676.1"/>
    <property type="molecule type" value="Genomic_DNA"/>
</dbReference>
<dbReference type="InterPro" id="IPR005135">
    <property type="entry name" value="Endo/exonuclease/phosphatase"/>
</dbReference>
<dbReference type="Gene3D" id="3.60.10.10">
    <property type="entry name" value="Endonuclease/exonuclease/phosphatase"/>
    <property type="match status" value="1"/>
</dbReference>
<dbReference type="SUPFAM" id="SSF56219">
    <property type="entry name" value="DNase I-like"/>
    <property type="match status" value="1"/>
</dbReference>
<evidence type="ECO:0000259" key="1">
    <source>
        <dbReference type="Pfam" id="PF03372"/>
    </source>
</evidence>
<dbReference type="AlphaFoldDB" id="A0AAW1JXF0"/>
<proteinExistence type="predicted"/>
<organism evidence="2 3">
    <name type="scientific">Popillia japonica</name>
    <name type="common">Japanese beetle</name>
    <dbReference type="NCBI Taxonomy" id="7064"/>
    <lineage>
        <taxon>Eukaryota</taxon>
        <taxon>Metazoa</taxon>
        <taxon>Ecdysozoa</taxon>
        <taxon>Arthropoda</taxon>
        <taxon>Hexapoda</taxon>
        <taxon>Insecta</taxon>
        <taxon>Pterygota</taxon>
        <taxon>Neoptera</taxon>
        <taxon>Endopterygota</taxon>
        <taxon>Coleoptera</taxon>
        <taxon>Polyphaga</taxon>
        <taxon>Scarabaeiformia</taxon>
        <taxon>Scarabaeidae</taxon>
        <taxon>Rutelinae</taxon>
        <taxon>Popillia</taxon>
    </lineage>
</organism>
<protein>
    <recommendedName>
        <fullName evidence="1">Endonuclease/exonuclease/phosphatase domain-containing protein</fullName>
    </recommendedName>
</protein>
<accession>A0AAW1JXF0</accession>
<dbReference type="Proteomes" id="UP001458880">
    <property type="component" value="Unassembled WGS sequence"/>
</dbReference>
<comment type="caution">
    <text evidence="2">The sequence shown here is derived from an EMBL/GenBank/DDBJ whole genome shotgun (WGS) entry which is preliminary data.</text>
</comment>
<evidence type="ECO:0000313" key="2">
    <source>
        <dbReference type="EMBL" id="KAK9709676.1"/>
    </source>
</evidence>
<dbReference type="InterPro" id="IPR036691">
    <property type="entry name" value="Endo/exonu/phosph_ase_sf"/>
</dbReference>
<dbReference type="GO" id="GO:0003824">
    <property type="term" value="F:catalytic activity"/>
    <property type="evidence" value="ECO:0007669"/>
    <property type="project" value="InterPro"/>
</dbReference>
<feature type="domain" description="Endonuclease/exonuclease/phosphatase" evidence="1">
    <location>
        <begin position="54"/>
        <end position="207"/>
    </location>
</feature>
<reference evidence="2 3" key="1">
    <citation type="journal article" date="2024" name="BMC Genomics">
        <title>De novo assembly and annotation of Popillia japonica's genome with initial clues to its potential as an invasive pest.</title>
        <authorList>
            <person name="Cucini C."/>
            <person name="Boschi S."/>
            <person name="Funari R."/>
            <person name="Cardaioli E."/>
            <person name="Iannotti N."/>
            <person name="Marturano G."/>
            <person name="Paoli F."/>
            <person name="Bruttini M."/>
            <person name="Carapelli A."/>
            <person name="Frati F."/>
            <person name="Nardi F."/>
        </authorList>
    </citation>
    <scope>NUCLEOTIDE SEQUENCE [LARGE SCALE GENOMIC DNA]</scope>
    <source>
        <strain evidence="2">DMR45628</strain>
    </source>
</reference>
<keyword evidence="3" id="KW-1185">Reference proteome</keyword>
<gene>
    <name evidence="2" type="ORF">QE152_g26451</name>
</gene>
<dbReference type="PANTHER" id="PTHR33776">
    <property type="entry name" value="ENDO/EXONUCLEASE/PHOSPHATASE DOMAIN-CONTAINING PROTEIN"/>
    <property type="match status" value="1"/>
</dbReference>